<protein>
    <submittedName>
        <fullName evidence="1">Uncharacterized protein</fullName>
    </submittedName>
</protein>
<sequence length="265" mass="29919">MGSVLLSPDGMKRLAICDEHGFQLIHWVDIKLELVRNICTCCQYMDARMMELLELPAIAQPPTEVNPTVLAGPPFLLVVGFLHLKFTQVFIPQRYFANPRDLKVREKCIPQFLTQHVSYIDLRLNLLLPVVEEFCNLVQCPLNQRRDWKRRTPFKTLFMHSASALIILFLNLELRLLATWRLQMTLCPSGGCQPVPGLSRAASNPVPRSEIKHTSRSFATCSQSLQKNHDHADSVSPSTSANATGTMFLFPSCPIAINNECLYLA</sequence>
<dbReference type="Proteomes" id="UP000634136">
    <property type="component" value="Unassembled WGS sequence"/>
</dbReference>
<proteinExistence type="predicted"/>
<dbReference type="AlphaFoldDB" id="A0A834XBF4"/>
<gene>
    <name evidence="1" type="ORF">G2W53_003367</name>
</gene>
<keyword evidence="2" id="KW-1185">Reference proteome</keyword>
<evidence type="ECO:0000313" key="1">
    <source>
        <dbReference type="EMBL" id="KAF7841069.1"/>
    </source>
</evidence>
<dbReference type="EMBL" id="JAAIUW010000002">
    <property type="protein sequence ID" value="KAF7841069.1"/>
    <property type="molecule type" value="Genomic_DNA"/>
</dbReference>
<name>A0A834XBF4_9FABA</name>
<accession>A0A834XBF4</accession>
<comment type="caution">
    <text evidence="1">The sequence shown here is derived from an EMBL/GenBank/DDBJ whole genome shotgun (WGS) entry which is preliminary data.</text>
</comment>
<evidence type="ECO:0000313" key="2">
    <source>
        <dbReference type="Proteomes" id="UP000634136"/>
    </source>
</evidence>
<organism evidence="1 2">
    <name type="scientific">Senna tora</name>
    <dbReference type="NCBI Taxonomy" id="362788"/>
    <lineage>
        <taxon>Eukaryota</taxon>
        <taxon>Viridiplantae</taxon>
        <taxon>Streptophyta</taxon>
        <taxon>Embryophyta</taxon>
        <taxon>Tracheophyta</taxon>
        <taxon>Spermatophyta</taxon>
        <taxon>Magnoliopsida</taxon>
        <taxon>eudicotyledons</taxon>
        <taxon>Gunneridae</taxon>
        <taxon>Pentapetalae</taxon>
        <taxon>rosids</taxon>
        <taxon>fabids</taxon>
        <taxon>Fabales</taxon>
        <taxon>Fabaceae</taxon>
        <taxon>Caesalpinioideae</taxon>
        <taxon>Cassia clade</taxon>
        <taxon>Senna</taxon>
    </lineage>
</organism>
<reference evidence="1" key="1">
    <citation type="submission" date="2020-09" db="EMBL/GenBank/DDBJ databases">
        <title>Genome-Enabled Discovery of Anthraquinone Biosynthesis in Senna tora.</title>
        <authorList>
            <person name="Kang S.-H."/>
            <person name="Pandey R.P."/>
            <person name="Lee C.-M."/>
            <person name="Sim J.-S."/>
            <person name="Jeong J.-T."/>
            <person name="Choi B.-S."/>
            <person name="Jung M."/>
            <person name="Ginzburg D."/>
            <person name="Zhao K."/>
            <person name="Won S.Y."/>
            <person name="Oh T.-J."/>
            <person name="Yu Y."/>
            <person name="Kim N.-H."/>
            <person name="Lee O.R."/>
            <person name="Lee T.-H."/>
            <person name="Bashyal P."/>
            <person name="Kim T.-S."/>
            <person name="Lee W.-H."/>
            <person name="Kawkins C."/>
            <person name="Kim C.-K."/>
            <person name="Kim J.S."/>
            <person name="Ahn B.O."/>
            <person name="Rhee S.Y."/>
            <person name="Sohng J.K."/>
        </authorList>
    </citation>
    <scope>NUCLEOTIDE SEQUENCE</scope>
    <source>
        <tissue evidence="1">Leaf</tissue>
    </source>
</reference>